<protein>
    <submittedName>
        <fullName evidence="1">Uncharacterized protein</fullName>
    </submittedName>
</protein>
<name>A0A6C0CIT7_9ZZZZ</name>
<sequence>MTTQQVKQWFCKEESFWCDKWDEDLVEVYTYDEYVERLKKKFDLSTSNEYMLDYVDFHEMILDEYNIMSRRMIMVYATKEGKFVEMEDVGKVYPEWKLDEYTFYNKEADLSKIFIIKNYNNRDE</sequence>
<accession>A0A6C0CIT7</accession>
<reference evidence="1" key="1">
    <citation type="journal article" date="2020" name="Nature">
        <title>Giant virus diversity and host interactions through global metagenomics.</title>
        <authorList>
            <person name="Schulz F."/>
            <person name="Roux S."/>
            <person name="Paez-Espino D."/>
            <person name="Jungbluth S."/>
            <person name="Walsh D.A."/>
            <person name="Denef V.J."/>
            <person name="McMahon K.D."/>
            <person name="Konstantinidis K.T."/>
            <person name="Eloe-Fadrosh E.A."/>
            <person name="Kyrpides N.C."/>
            <person name="Woyke T."/>
        </authorList>
    </citation>
    <scope>NUCLEOTIDE SEQUENCE</scope>
    <source>
        <strain evidence="1">GVMAG-M-3300021120-1</strain>
    </source>
</reference>
<proteinExistence type="predicted"/>
<dbReference type="AlphaFoldDB" id="A0A6C0CIT7"/>
<evidence type="ECO:0000313" key="1">
    <source>
        <dbReference type="EMBL" id="QHT03790.1"/>
    </source>
</evidence>
<dbReference type="EMBL" id="MN739416">
    <property type="protein sequence ID" value="QHT03790.1"/>
    <property type="molecule type" value="Genomic_DNA"/>
</dbReference>
<organism evidence="1">
    <name type="scientific">viral metagenome</name>
    <dbReference type="NCBI Taxonomy" id="1070528"/>
    <lineage>
        <taxon>unclassified sequences</taxon>
        <taxon>metagenomes</taxon>
        <taxon>organismal metagenomes</taxon>
    </lineage>
</organism>